<sequence length="77" mass="8879">MEEKELPQLHEWGLKVSRLLELIALTNRTLQLHQEHGDSVGQINDYQQLLKKHQAELNTLMQTYGLSVQIDRLDSAA</sequence>
<protein>
    <submittedName>
        <fullName evidence="1">Uncharacterized protein</fullName>
    </submittedName>
</protein>
<keyword evidence="2" id="KW-1185">Reference proteome</keyword>
<dbReference type="KEGG" id="dpf:ON006_02375"/>
<evidence type="ECO:0000313" key="2">
    <source>
        <dbReference type="Proteomes" id="UP001164653"/>
    </source>
</evidence>
<dbReference type="RefSeq" id="WP_244823512.1">
    <property type="nucleotide sequence ID" value="NZ_CP112998.1"/>
</dbReference>
<dbReference type="Proteomes" id="UP001164653">
    <property type="component" value="Chromosome"/>
</dbReference>
<gene>
    <name evidence="1" type="ORF">ON006_02375</name>
</gene>
<proteinExistence type="predicted"/>
<dbReference type="AlphaFoldDB" id="A0A9E8SLA0"/>
<evidence type="ECO:0000313" key="1">
    <source>
        <dbReference type="EMBL" id="WAC12813.1"/>
    </source>
</evidence>
<organism evidence="1 2">
    <name type="scientific">Dyadobacter pollutisoli</name>
    <dbReference type="NCBI Taxonomy" id="2910158"/>
    <lineage>
        <taxon>Bacteria</taxon>
        <taxon>Pseudomonadati</taxon>
        <taxon>Bacteroidota</taxon>
        <taxon>Cytophagia</taxon>
        <taxon>Cytophagales</taxon>
        <taxon>Spirosomataceae</taxon>
        <taxon>Dyadobacter</taxon>
    </lineage>
</organism>
<reference evidence="1" key="1">
    <citation type="submission" date="2022-11" db="EMBL/GenBank/DDBJ databases">
        <title>Dyadobacter pollutisoli sp. nov., isolated from plastic dumped soil.</title>
        <authorList>
            <person name="Kim J.M."/>
            <person name="Kim K.R."/>
            <person name="Lee J.K."/>
            <person name="Hao L."/>
            <person name="Jeon C.O."/>
        </authorList>
    </citation>
    <scope>NUCLEOTIDE SEQUENCE</scope>
    <source>
        <strain evidence="1">U1</strain>
    </source>
</reference>
<name>A0A9E8SLA0_9BACT</name>
<accession>A0A9E8SLA0</accession>
<dbReference type="EMBL" id="CP112998">
    <property type="protein sequence ID" value="WAC12813.1"/>
    <property type="molecule type" value="Genomic_DNA"/>
</dbReference>